<evidence type="ECO:0000313" key="1">
    <source>
        <dbReference type="EMBL" id="CAA9380956.1"/>
    </source>
</evidence>
<reference evidence="1" key="1">
    <citation type="submission" date="2020-02" db="EMBL/GenBank/DDBJ databases">
        <authorList>
            <person name="Meier V. D."/>
        </authorList>
    </citation>
    <scope>NUCLEOTIDE SEQUENCE</scope>
    <source>
        <strain evidence="1">AVDCRST_MAG60</strain>
    </source>
</reference>
<protein>
    <submittedName>
        <fullName evidence="1">Uncharacterized protein</fullName>
    </submittedName>
</protein>
<dbReference type="EMBL" id="CADCUN010000095">
    <property type="protein sequence ID" value="CAA9380956.1"/>
    <property type="molecule type" value="Genomic_DNA"/>
</dbReference>
<proteinExistence type="predicted"/>
<accession>A0A6J4NB58</accession>
<organism evidence="1">
    <name type="scientific">uncultured Nocardioides sp</name>
    <dbReference type="NCBI Taxonomy" id="198441"/>
    <lineage>
        <taxon>Bacteria</taxon>
        <taxon>Bacillati</taxon>
        <taxon>Actinomycetota</taxon>
        <taxon>Actinomycetes</taxon>
        <taxon>Propionibacteriales</taxon>
        <taxon>Nocardioidaceae</taxon>
        <taxon>Nocardioides</taxon>
        <taxon>environmental samples</taxon>
    </lineage>
</organism>
<gene>
    <name evidence="1" type="ORF">AVDCRST_MAG60-885</name>
</gene>
<dbReference type="AlphaFoldDB" id="A0A6J4NB58"/>
<sequence>MVRPAPTPGAPRGVPWAQVIAAAYIRDSIPVAPGPLEDW</sequence>
<name>A0A6J4NB58_9ACTN</name>